<dbReference type="Proteomes" id="UP000500857">
    <property type="component" value="Chromosome"/>
</dbReference>
<organism evidence="2 3">
    <name type="scientific">Oxynema aestuarii AP17</name>
    <dbReference type="NCBI Taxonomy" id="2064643"/>
    <lineage>
        <taxon>Bacteria</taxon>
        <taxon>Bacillati</taxon>
        <taxon>Cyanobacteriota</taxon>
        <taxon>Cyanophyceae</taxon>
        <taxon>Oscillatoriophycideae</taxon>
        <taxon>Oscillatoriales</taxon>
        <taxon>Oscillatoriaceae</taxon>
        <taxon>Oxynema</taxon>
        <taxon>Oxynema aestuarii</taxon>
    </lineage>
</organism>
<keyword evidence="3" id="KW-1185">Reference proteome</keyword>
<evidence type="ECO:0000313" key="3">
    <source>
        <dbReference type="Proteomes" id="UP000500857"/>
    </source>
</evidence>
<dbReference type="InterPro" id="IPR058106">
    <property type="entry name" value="Slr1339"/>
</dbReference>
<dbReference type="KEGG" id="oxy:HCG48_06130"/>
<dbReference type="AlphaFoldDB" id="A0A6H1TXW4"/>
<sequence length="176" mass="19842">MTDEIDKLLAKVKSEYDPSGPPATPESTPTPPKQEAKAASTPQNTGSIDNLLAQIEVEGKTSGRAPTGWQGSPSQSRSPQGSGSFDELLTGVKEEFEGRDRLEREEHERAERERAEEERRRREQQRQKVAKKAQEWLKQLDPYSDEGFWFGQFAEGYASRLEAAIDYLEALEQKSE</sequence>
<proteinExistence type="predicted"/>
<name>A0A6H1TXW4_9CYAN</name>
<dbReference type="Pfam" id="PF26643">
    <property type="entry name" value="Slr1339"/>
    <property type="match status" value="1"/>
</dbReference>
<gene>
    <name evidence="2" type="ORF">HCG48_06130</name>
</gene>
<protein>
    <submittedName>
        <fullName evidence="2">Uncharacterized protein</fullName>
    </submittedName>
</protein>
<feature type="compositionally biased region" description="Low complexity" evidence="1">
    <location>
        <begin position="70"/>
        <end position="84"/>
    </location>
</feature>
<dbReference type="EMBL" id="CP051167">
    <property type="protein sequence ID" value="QIZ70199.1"/>
    <property type="molecule type" value="Genomic_DNA"/>
</dbReference>
<evidence type="ECO:0000313" key="2">
    <source>
        <dbReference type="EMBL" id="QIZ70199.1"/>
    </source>
</evidence>
<accession>A0A6H1TXW4</accession>
<feature type="region of interest" description="Disordered" evidence="1">
    <location>
        <begin position="11"/>
        <end position="128"/>
    </location>
</feature>
<feature type="compositionally biased region" description="Basic and acidic residues" evidence="1">
    <location>
        <begin position="92"/>
        <end position="126"/>
    </location>
</feature>
<dbReference type="NCBIfam" id="NF047397">
    <property type="entry name" value="slr1339_fam"/>
    <property type="match status" value="1"/>
</dbReference>
<dbReference type="RefSeq" id="WP_168568354.1">
    <property type="nucleotide sequence ID" value="NZ_CP051167.1"/>
</dbReference>
<feature type="compositionally biased region" description="Pro residues" evidence="1">
    <location>
        <begin position="19"/>
        <end position="32"/>
    </location>
</feature>
<evidence type="ECO:0000256" key="1">
    <source>
        <dbReference type="SAM" id="MobiDB-lite"/>
    </source>
</evidence>
<reference evidence="2 3" key="1">
    <citation type="submission" date="2020-04" db="EMBL/GenBank/DDBJ databases">
        <authorList>
            <person name="Basu S."/>
            <person name="Maruthanayagam V."/>
            <person name="Chakraborty S."/>
            <person name="Pramanik A."/>
            <person name="Mukherjee J."/>
            <person name="Brink B."/>
        </authorList>
    </citation>
    <scope>NUCLEOTIDE SEQUENCE [LARGE SCALE GENOMIC DNA]</scope>
    <source>
        <strain evidence="2 3">AP17</strain>
    </source>
</reference>